<name>A0A381Y2Y9_9ZZZZ</name>
<keyword evidence="1" id="KW-1133">Transmembrane helix</keyword>
<feature type="transmembrane region" description="Helical" evidence="1">
    <location>
        <begin position="197"/>
        <end position="219"/>
    </location>
</feature>
<protein>
    <submittedName>
        <fullName evidence="2">Uncharacterized protein</fullName>
    </submittedName>
</protein>
<evidence type="ECO:0000256" key="1">
    <source>
        <dbReference type="SAM" id="Phobius"/>
    </source>
</evidence>
<feature type="transmembrane region" description="Helical" evidence="1">
    <location>
        <begin position="51"/>
        <end position="70"/>
    </location>
</feature>
<feature type="transmembrane region" description="Helical" evidence="1">
    <location>
        <begin position="108"/>
        <end position="126"/>
    </location>
</feature>
<proteinExistence type="predicted"/>
<keyword evidence="1" id="KW-0812">Transmembrane</keyword>
<dbReference type="AlphaFoldDB" id="A0A381Y2Y9"/>
<dbReference type="EMBL" id="UINC01017216">
    <property type="protein sequence ID" value="SVA71062.1"/>
    <property type="molecule type" value="Genomic_DNA"/>
</dbReference>
<reference evidence="2" key="1">
    <citation type="submission" date="2018-05" db="EMBL/GenBank/DDBJ databases">
        <authorList>
            <person name="Lanie J.A."/>
            <person name="Ng W.-L."/>
            <person name="Kazmierczak K.M."/>
            <person name="Andrzejewski T.M."/>
            <person name="Davidsen T.M."/>
            <person name="Wayne K.J."/>
            <person name="Tettelin H."/>
            <person name="Glass J.I."/>
            <person name="Rusch D."/>
            <person name="Podicherti R."/>
            <person name="Tsui H.-C.T."/>
            <person name="Winkler M.E."/>
        </authorList>
    </citation>
    <scope>NUCLEOTIDE SEQUENCE</scope>
</reference>
<sequence>MQAVATFSLLLCLGLAYVINPIDESLFFRATSSFVGAMYGNDVLTTLNNSIVAGILLGLFIGTVYVFLGMNKKVYDYTLISVLVVIILVFIASIRKYDPVPYEFTQQLFLWTWIGLPVAMGIVGIWDNSIGNQVLSAFLVLVMPLGLSGNTNEQIYPILGFVFSFMLYLELSYGQVRYSRLARIMHYSREYELVLQWFLRTLIVTLALTIGLTSLAFLFHNFLGEILPYSFSNSIEYNTIYGQALSV</sequence>
<feature type="transmembrane region" description="Helical" evidence="1">
    <location>
        <begin position="77"/>
        <end position="96"/>
    </location>
</feature>
<accession>A0A381Y2Y9</accession>
<organism evidence="2">
    <name type="scientific">marine metagenome</name>
    <dbReference type="NCBI Taxonomy" id="408172"/>
    <lineage>
        <taxon>unclassified sequences</taxon>
        <taxon>metagenomes</taxon>
        <taxon>ecological metagenomes</taxon>
    </lineage>
</organism>
<gene>
    <name evidence="2" type="ORF">METZ01_LOCUS123916</name>
</gene>
<feature type="transmembrane region" description="Helical" evidence="1">
    <location>
        <begin position="133"/>
        <end position="149"/>
    </location>
</feature>
<feature type="transmembrane region" description="Helical" evidence="1">
    <location>
        <begin position="155"/>
        <end position="176"/>
    </location>
</feature>
<keyword evidence="1" id="KW-0472">Membrane</keyword>
<feature type="non-terminal residue" evidence="2">
    <location>
        <position position="247"/>
    </location>
</feature>
<evidence type="ECO:0000313" key="2">
    <source>
        <dbReference type="EMBL" id="SVA71062.1"/>
    </source>
</evidence>